<dbReference type="PROSITE" id="PS51898">
    <property type="entry name" value="TYR_RECOMBINASE"/>
    <property type="match status" value="1"/>
</dbReference>
<dbReference type="InterPro" id="IPR010998">
    <property type="entry name" value="Integrase_recombinase_N"/>
</dbReference>
<evidence type="ECO:0000313" key="7">
    <source>
        <dbReference type="EMBL" id="PRY57487.1"/>
    </source>
</evidence>
<dbReference type="Gene3D" id="1.10.443.10">
    <property type="entry name" value="Intergrase catalytic core"/>
    <property type="match status" value="1"/>
</dbReference>
<dbReference type="GO" id="GO:0003677">
    <property type="term" value="F:DNA binding"/>
    <property type="evidence" value="ECO:0007669"/>
    <property type="project" value="UniProtKB-UniRule"/>
</dbReference>
<accession>A0A2T0UI21</accession>
<keyword evidence="3" id="KW-0233">DNA recombination</keyword>
<evidence type="ECO:0000256" key="2">
    <source>
        <dbReference type="ARBA" id="ARBA00023125"/>
    </source>
</evidence>
<dbReference type="CDD" id="cd01189">
    <property type="entry name" value="INT_ICEBs1_C_like"/>
    <property type="match status" value="1"/>
</dbReference>
<dbReference type="InterPro" id="IPR044068">
    <property type="entry name" value="CB"/>
</dbReference>
<dbReference type="InterPro" id="IPR013762">
    <property type="entry name" value="Integrase-like_cat_sf"/>
</dbReference>
<dbReference type="OrthoDB" id="3175606at2"/>
<dbReference type="AlphaFoldDB" id="A0A2T0UI21"/>
<name>A0A2T0UI21_9ACTN</name>
<proteinExistence type="inferred from homology"/>
<protein>
    <submittedName>
        <fullName evidence="7">Site-specific recombinase XerD</fullName>
    </submittedName>
</protein>
<organism evidence="7 8">
    <name type="scientific">Glycomyces artemisiae</name>
    <dbReference type="NCBI Taxonomy" id="1076443"/>
    <lineage>
        <taxon>Bacteria</taxon>
        <taxon>Bacillati</taxon>
        <taxon>Actinomycetota</taxon>
        <taxon>Actinomycetes</taxon>
        <taxon>Glycomycetales</taxon>
        <taxon>Glycomycetaceae</taxon>
        <taxon>Glycomyces</taxon>
    </lineage>
</organism>
<evidence type="ECO:0000259" key="5">
    <source>
        <dbReference type="PROSITE" id="PS51898"/>
    </source>
</evidence>
<dbReference type="EMBL" id="PVTJ01000007">
    <property type="protein sequence ID" value="PRY57487.1"/>
    <property type="molecule type" value="Genomic_DNA"/>
</dbReference>
<dbReference type="PANTHER" id="PTHR30349">
    <property type="entry name" value="PHAGE INTEGRASE-RELATED"/>
    <property type="match status" value="1"/>
</dbReference>
<evidence type="ECO:0000259" key="6">
    <source>
        <dbReference type="PROSITE" id="PS51900"/>
    </source>
</evidence>
<dbReference type="PROSITE" id="PS51900">
    <property type="entry name" value="CB"/>
    <property type="match status" value="1"/>
</dbReference>
<evidence type="ECO:0000256" key="1">
    <source>
        <dbReference type="ARBA" id="ARBA00008857"/>
    </source>
</evidence>
<keyword evidence="2 4" id="KW-0238">DNA-binding</keyword>
<comment type="caution">
    <text evidence="7">The sequence shown here is derived from an EMBL/GenBank/DDBJ whole genome shotgun (WGS) entry which is preliminary data.</text>
</comment>
<dbReference type="PANTHER" id="PTHR30349:SF41">
    <property type="entry name" value="INTEGRASE_RECOMBINASE PROTEIN MJ0367-RELATED"/>
    <property type="match status" value="1"/>
</dbReference>
<feature type="domain" description="Core-binding (CB)" evidence="6">
    <location>
        <begin position="75"/>
        <end position="153"/>
    </location>
</feature>
<evidence type="ECO:0000313" key="8">
    <source>
        <dbReference type="Proteomes" id="UP000238176"/>
    </source>
</evidence>
<dbReference type="SUPFAM" id="SSF56349">
    <property type="entry name" value="DNA breaking-rejoining enzymes"/>
    <property type="match status" value="1"/>
</dbReference>
<reference evidence="7 8" key="1">
    <citation type="submission" date="2018-03" db="EMBL/GenBank/DDBJ databases">
        <title>Genomic Encyclopedia of Type Strains, Phase III (KMG-III): the genomes of soil and plant-associated and newly described type strains.</title>
        <authorList>
            <person name="Whitman W."/>
        </authorList>
    </citation>
    <scope>NUCLEOTIDE SEQUENCE [LARGE SCALE GENOMIC DNA]</scope>
    <source>
        <strain evidence="7 8">CGMCC 4.7067</strain>
    </source>
</reference>
<dbReference type="RefSeq" id="WP_106365465.1">
    <property type="nucleotide sequence ID" value="NZ_PVTJ01000007.1"/>
</dbReference>
<dbReference type="InterPro" id="IPR002104">
    <property type="entry name" value="Integrase_catalytic"/>
</dbReference>
<dbReference type="InterPro" id="IPR011010">
    <property type="entry name" value="DNA_brk_join_enz"/>
</dbReference>
<dbReference type="GO" id="GO:0015074">
    <property type="term" value="P:DNA integration"/>
    <property type="evidence" value="ECO:0007669"/>
    <property type="project" value="InterPro"/>
</dbReference>
<evidence type="ECO:0000256" key="4">
    <source>
        <dbReference type="PROSITE-ProRule" id="PRU01248"/>
    </source>
</evidence>
<sequence>MAEAKRPRKQARKGDGSIYWDEANGCYVGSISLGTKPDGSRNRPSVRGATVKEVKHLLKELKEDHDDGIELGDKYTVEQACRDFIARGLTQQDGKDVRTHINTHLIPGLGKAKLKRLTADDVDDFLATKRATHSTSYISRLLGTLRRVIRFAERRNKVRRNVAELVEAPSGTEGRPSKALTLDQGKAVIRKCRESREPWIYAYVAISMYTGVRTEEARPLKWEHTHLNPVVGEECSCGRRHRETMRDGSPVPPHVEVWRSVRKKGETKNQKSRRTIALPDYVVAILAAYRLAQVESRERNGHEHERIVYVFGTRNDTVKDAGNVRRYFQTIVEDAKVPGSWTPRELRHTFVSWMSDEGASEELIADLVGHAKTSTTRTVYRHQLRPVITKGVELLEEVFSETLQEP</sequence>
<comment type="similarity">
    <text evidence="1">Belongs to the 'phage' integrase family.</text>
</comment>
<gene>
    <name evidence="7" type="ORF">B0I28_107337</name>
</gene>
<dbReference type="Pfam" id="PF00589">
    <property type="entry name" value="Phage_integrase"/>
    <property type="match status" value="1"/>
</dbReference>
<dbReference type="GO" id="GO:0006310">
    <property type="term" value="P:DNA recombination"/>
    <property type="evidence" value="ECO:0007669"/>
    <property type="project" value="UniProtKB-KW"/>
</dbReference>
<evidence type="ECO:0000256" key="3">
    <source>
        <dbReference type="ARBA" id="ARBA00023172"/>
    </source>
</evidence>
<dbReference type="Proteomes" id="UP000238176">
    <property type="component" value="Unassembled WGS sequence"/>
</dbReference>
<keyword evidence="8" id="KW-1185">Reference proteome</keyword>
<feature type="domain" description="Tyr recombinase" evidence="5">
    <location>
        <begin position="175"/>
        <end position="394"/>
    </location>
</feature>
<dbReference type="InterPro" id="IPR050090">
    <property type="entry name" value="Tyrosine_recombinase_XerCD"/>
</dbReference>
<dbReference type="Gene3D" id="1.10.150.130">
    <property type="match status" value="1"/>
</dbReference>